<evidence type="ECO:0000259" key="2">
    <source>
        <dbReference type="Pfam" id="PF13628"/>
    </source>
</evidence>
<evidence type="ECO:0000313" key="3">
    <source>
        <dbReference type="EMBL" id="MBB5048313.1"/>
    </source>
</evidence>
<evidence type="ECO:0000313" key="4">
    <source>
        <dbReference type="Proteomes" id="UP000542353"/>
    </source>
</evidence>
<feature type="signal peptide" evidence="1">
    <location>
        <begin position="1"/>
        <end position="19"/>
    </location>
</feature>
<proteinExistence type="predicted"/>
<protein>
    <submittedName>
        <fullName evidence="3">Putative membrane protein</fullName>
    </submittedName>
</protein>
<dbReference type="RefSeq" id="WP_184258934.1">
    <property type="nucleotide sequence ID" value="NZ_JACHIH010000019.1"/>
</dbReference>
<comment type="caution">
    <text evidence="3">The sequence shown here is derived from an EMBL/GenBank/DDBJ whole genome shotgun (WGS) entry which is preliminary data.</text>
</comment>
<dbReference type="Proteomes" id="UP000542353">
    <property type="component" value="Unassembled WGS sequence"/>
</dbReference>
<feature type="chain" id="PRO_5031004053" evidence="1">
    <location>
        <begin position="20"/>
        <end position="184"/>
    </location>
</feature>
<dbReference type="PANTHER" id="PTHR38593:SF1">
    <property type="entry name" value="BLR2558 PROTEIN"/>
    <property type="match status" value="1"/>
</dbReference>
<feature type="domain" description="DUF4142" evidence="2">
    <location>
        <begin position="37"/>
        <end position="172"/>
    </location>
</feature>
<dbReference type="Pfam" id="PF13628">
    <property type="entry name" value="DUF4142"/>
    <property type="match status" value="1"/>
</dbReference>
<organism evidence="3 4">
    <name type="scientific">Rhodopseudomonas rhenobacensis</name>
    <dbReference type="NCBI Taxonomy" id="87461"/>
    <lineage>
        <taxon>Bacteria</taxon>
        <taxon>Pseudomonadati</taxon>
        <taxon>Pseudomonadota</taxon>
        <taxon>Alphaproteobacteria</taxon>
        <taxon>Hyphomicrobiales</taxon>
        <taxon>Nitrobacteraceae</taxon>
        <taxon>Rhodopseudomonas</taxon>
    </lineage>
</organism>
<reference evidence="3 4" key="1">
    <citation type="submission" date="2020-08" db="EMBL/GenBank/DDBJ databases">
        <title>Genomic Encyclopedia of Type Strains, Phase IV (KMG-IV): sequencing the most valuable type-strain genomes for metagenomic binning, comparative biology and taxonomic classification.</title>
        <authorList>
            <person name="Goeker M."/>
        </authorList>
    </citation>
    <scope>NUCLEOTIDE SEQUENCE [LARGE SCALE GENOMIC DNA]</scope>
    <source>
        <strain evidence="3 4">DSM 12706</strain>
    </source>
</reference>
<dbReference type="AlphaFoldDB" id="A0A7W7Z5M9"/>
<dbReference type="PANTHER" id="PTHR38593">
    <property type="entry name" value="BLR2558 PROTEIN"/>
    <property type="match status" value="1"/>
</dbReference>
<name>A0A7W7Z5M9_9BRAD</name>
<dbReference type="InterPro" id="IPR012347">
    <property type="entry name" value="Ferritin-like"/>
</dbReference>
<accession>A0A7W7Z5M9</accession>
<dbReference type="Gene3D" id="1.20.1260.10">
    <property type="match status" value="1"/>
</dbReference>
<keyword evidence="4" id="KW-1185">Reference proteome</keyword>
<sequence length="184" mass="19577">MKRLTIIAACLLFATPVLAQSVGEKTGVNSTLGIAPTTQDFVTQAAISDLFEIGSAKLALSNGTAAQKTFANQMIEDHGKTSAELKKLATGALKVNVPSQLDSAHQGKLDKLNQARGADFAPLYASQQVDAHKDAVNLFERYSKSGENAELKDWAGKTLPALKHHLEMAQKLDDTNSSATVGKK</sequence>
<dbReference type="EMBL" id="JACHIH010000019">
    <property type="protein sequence ID" value="MBB5048313.1"/>
    <property type="molecule type" value="Genomic_DNA"/>
</dbReference>
<dbReference type="InterPro" id="IPR025419">
    <property type="entry name" value="DUF4142"/>
</dbReference>
<keyword evidence="1" id="KW-0732">Signal</keyword>
<evidence type="ECO:0000256" key="1">
    <source>
        <dbReference type="SAM" id="SignalP"/>
    </source>
</evidence>
<gene>
    <name evidence="3" type="ORF">HNR60_003076</name>
</gene>